<comment type="caution">
    <text evidence="3">The sequence shown here is derived from an EMBL/GenBank/DDBJ whole genome shotgun (WGS) entry which is preliminary data.</text>
</comment>
<feature type="transmembrane region" description="Helical" evidence="1">
    <location>
        <begin position="237"/>
        <end position="259"/>
    </location>
</feature>
<dbReference type="STRING" id="1229276.DI53_1561"/>
<evidence type="ECO:0000256" key="1">
    <source>
        <dbReference type="SAM" id="Phobius"/>
    </source>
</evidence>
<gene>
    <name evidence="3" type="ORF">DI53_1561</name>
</gene>
<dbReference type="AlphaFoldDB" id="A0A0B8T129"/>
<dbReference type="Pfam" id="PF02517">
    <property type="entry name" value="Rce1-like"/>
    <property type="match status" value="1"/>
</dbReference>
<keyword evidence="4" id="KW-1185">Reference proteome</keyword>
<dbReference type="PANTHER" id="PTHR43592">
    <property type="entry name" value="CAAX AMINO TERMINAL PROTEASE"/>
    <property type="match status" value="1"/>
</dbReference>
<sequence>MNLSNTEEKNPWSDMLLLFGLALLCTILLQLLVMLIAFGLGQDITALMSGGDRQNGGTSFLHYITLATGSIGTFLLPAYVLQRRRPQYTFFPSFNARNILLYLFPLLFLSISTPLMSLIAEWNMQMTLPDIFDRVEHWMRTQEDAMGEITANTVMVTTWDKFVMNILVIAVLPAIAEEFFFRGALQNIFQRILKNHHATIWIVSIIFSAIHFQFYGFFPRLFLGVVFGYTVFWTGNIWTAIVAHFVNNAAVVILAFYYAKQGKDYSTLMETDTYAIITYLGSFVFSVIIAIVFYQYANKKKLYGKRLG</sequence>
<feature type="transmembrane region" description="Helical" evidence="1">
    <location>
        <begin position="16"/>
        <end position="40"/>
    </location>
</feature>
<keyword evidence="1" id="KW-0472">Membrane</keyword>
<evidence type="ECO:0000313" key="3">
    <source>
        <dbReference type="EMBL" id="KGE14532.1"/>
    </source>
</evidence>
<dbReference type="RefSeq" id="WP_081939413.1">
    <property type="nucleotide sequence ID" value="NZ_JJMU01000024.1"/>
</dbReference>
<proteinExistence type="predicted"/>
<feature type="transmembrane region" description="Helical" evidence="1">
    <location>
        <begin position="162"/>
        <end position="185"/>
    </location>
</feature>
<dbReference type="OrthoDB" id="1523022at2"/>
<feature type="domain" description="CAAX prenyl protease 2/Lysostaphin resistance protein A-like" evidence="2">
    <location>
        <begin position="161"/>
        <end position="249"/>
    </location>
</feature>
<keyword evidence="1" id="KW-1133">Transmembrane helix</keyword>
<feature type="transmembrane region" description="Helical" evidence="1">
    <location>
        <begin position="60"/>
        <end position="80"/>
    </location>
</feature>
<dbReference type="GO" id="GO:0004175">
    <property type="term" value="F:endopeptidase activity"/>
    <property type="evidence" value="ECO:0007669"/>
    <property type="project" value="UniProtKB-ARBA"/>
</dbReference>
<dbReference type="PANTHER" id="PTHR43592:SF15">
    <property type="entry name" value="CAAX AMINO TERMINAL PROTEASE FAMILY PROTEIN"/>
    <property type="match status" value="1"/>
</dbReference>
<organism evidence="3 4">
    <name type="scientific">Sphingobacterium deserti</name>
    <dbReference type="NCBI Taxonomy" id="1229276"/>
    <lineage>
        <taxon>Bacteria</taxon>
        <taxon>Pseudomonadati</taxon>
        <taxon>Bacteroidota</taxon>
        <taxon>Sphingobacteriia</taxon>
        <taxon>Sphingobacteriales</taxon>
        <taxon>Sphingobacteriaceae</taxon>
        <taxon>Sphingobacterium</taxon>
    </lineage>
</organism>
<evidence type="ECO:0000313" key="4">
    <source>
        <dbReference type="Proteomes" id="UP000031802"/>
    </source>
</evidence>
<keyword evidence="1" id="KW-0812">Transmembrane</keyword>
<name>A0A0B8T129_9SPHI</name>
<feature type="transmembrane region" description="Helical" evidence="1">
    <location>
        <begin position="100"/>
        <end position="120"/>
    </location>
</feature>
<dbReference type="eggNOG" id="COG1266">
    <property type="taxonomic scope" value="Bacteria"/>
</dbReference>
<feature type="transmembrane region" description="Helical" evidence="1">
    <location>
        <begin position="271"/>
        <end position="297"/>
    </location>
</feature>
<accession>A0A0B8T129</accession>
<reference evidence="3 4" key="2">
    <citation type="journal article" date="2015" name="PLoS ONE">
        <title>Whole-Genome Optical Mapping and Finished Genome Sequence of Sphingobacterium deserti sp. nov., a New Species Isolated from the Western Desert of China.</title>
        <authorList>
            <person name="Teng C."/>
            <person name="Zhou Z."/>
            <person name="Molnar I."/>
            <person name="Li X."/>
            <person name="Tang R."/>
            <person name="Chen M."/>
            <person name="Wang L."/>
            <person name="Su S."/>
            <person name="Zhang W."/>
            <person name="Lin M."/>
        </authorList>
    </citation>
    <scope>NUCLEOTIDE SEQUENCE [LARGE SCALE GENOMIC DNA]</scope>
    <source>
        <strain evidence="4">ACCC05744</strain>
    </source>
</reference>
<feature type="transmembrane region" description="Helical" evidence="1">
    <location>
        <begin position="197"/>
        <end position="217"/>
    </location>
</feature>
<dbReference type="PATRIC" id="fig|1229276.3.peg.1616"/>
<dbReference type="InterPro" id="IPR003675">
    <property type="entry name" value="Rce1/LyrA-like_dom"/>
</dbReference>
<dbReference type="EMBL" id="JJMU01000024">
    <property type="protein sequence ID" value="KGE14532.1"/>
    <property type="molecule type" value="Genomic_DNA"/>
</dbReference>
<dbReference type="Proteomes" id="UP000031802">
    <property type="component" value="Unassembled WGS sequence"/>
</dbReference>
<dbReference type="GO" id="GO:0080120">
    <property type="term" value="P:CAAX-box protein maturation"/>
    <property type="evidence" value="ECO:0007669"/>
    <property type="project" value="UniProtKB-ARBA"/>
</dbReference>
<reference evidence="4" key="1">
    <citation type="submission" date="2014-04" db="EMBL/GenBank/DDBJ databases">
        <title>Whole-Genome optical mapping and complete genome sequence of Sphingobacterium deserti sp. nov., a new spaces isolated from desert in the west of China.</title>
        <authorList>
            <person name="Teng C."/>
            <person name="Zhou Z."/>
            <person name="Li X."/>
            <person name="Chen M."/>
            <person name="Lin M."/>
            <person name="Wang L."/>
            <person name="Su S."/>
            <person name="Zhang C."/>
            <person name="Zhang W."/>
        </authorList>
    </citation>
    <scope>NUCLEOTIDE SEQUENCE [LARGE SCALE GENOMIC DNA]</scope>
    <source>
        <strain evidence="4">ACCC05744</strain>
    </source>
</reference>
<protein>
    <submittedName>
        <fullName evidence="3">Abortive infection protein</fullName>
    </submittedName>
</protein>
<evidence type="ECO:0000259" key="2">
    <source>
        <dbReference type="Pfam" id="PF02517"/>
    </source>
</evidence>